<dbReference type="Proteomes" id="UP000193391">
    <property type="component" value="Unassembled WGS sequence"/>
</dbReference>
<keyword evidence="2" id="KW-1185">Reference proteome</keyword>
<dbReference type="EMBL" id="JFKA01000003">
    <property type="protein sequence ID" value="OSQ39026.1"/>
    <property type="molecule type" value="Genomic_DNA"/>
</dbReference>
<comment type="caution">
    <text evidence="1">The sequence shown here is derived from an EMBL/GenBank/DDBJ whole genome shotgun (WGS) entry which is preliminary data.</text>
</comment>
<reference evidence="1 2" key="1">
    <citation type="submission" date="2014-03" db="EMBL/GenBank/DDBJ databases">
        <title>The draft genome sequence of Thalassospira mesophila JCM 18969.</title>
        <authorList>
            <person name="Lai Q."/>
            <person name="Shao Z."/>
        </authorList>
    </citation>
    <scope>NUCLEOTIDE SEQUENCE [LARGE SCALE GENOMIC DNA]</scope>
    <source>
        <strain evidence="1 2">JCM 18969</strain>
    </source>
</reference>
<name>A0A1Y2L1B6_9PROT</name>
<organism evidence="1 2">
    <name type="scientific">Thalassospira mesophila</name>
    <dbReference type="NCBI Taxonomy" id="1293891"/>
    <lineage>
        <taxon>Bacteria</taxon>
        <taxon>Pseudomonadati</taxon>
        <taxon>Pseudomonadota</taxon>
        <taxon>Alphaproteobacteria</taxon>
        <taxon>Rhodospirillales</taxon>
        <taxon>Thalassospiraceae</taxon>
        <taxon>Thalassospira</taxon>
    </lineage>
</organism>
<proteinExistence type="predicted"/>
<protein>
    <submittedName>
        <fullName evidence="1">Uncharacterized protein</fullName>
    </submittedName>
</protein>
<sequence length="119" mass="13433">MADWREYNWNLASLHGFAMNDDHCNISCIHCGYSAKLYFGPLLIKHGPTFKMGPYLKNLRCSQCNGRGATPRTSSHIPEREKSPFFCPISHKSIYDCLKGACKKGCTRAALPEMGEFQK</sequence>
<evidence type="ECO:0000313" key="1">
    <source>
        <dbReference type="EMBL" id="OSQ39026.1"/>
    </source>
</evidence>
<accession>A0A1Y2L1B6</accession>
<gene>
    <name evidence="1" type="ORF">TMES_10085</name>
</gene>
<dbReference type="AlphaFoldDB" id="A0A1Y2L1B6"/>
<evidence type="ECO:0000313" key="2">
    <source>
        <dbReference type="Proteomes" id="UP000193391"/>
    </source>
</evidence>